<dbReference type="AlphaFoldDB" id="A0A9X3PHN6"/>
<dbReference type="Gene3D" id="3.30.70.80">
    <property type="entry name" value="Peptidase S8 propeptide/proteinase inhibitor I9"/>
    <property type="match status" value="1"/>
</dbReference>
<evidence type="ECO:0000256" key="6">
    <source>
        <dbReference type="RuleBase" id="RU003355"/>
    </source>
</evidence>
<dbReference type="FunFam" id="3.40.50.200:FF:000014">
    <property type="entry name" value="Proteinase K"/>
    <property type="match status" value="1"/>
</dbReference>
<keyword evidence="12" id="KW-1185">Reference proteome</keyword>
<organism evidence="9 11">
    <name type="scientific">Glycomyces lechevalierae</name>
    <dbReference type="NCBI Taxonomy" id="256034"/>
    <lineage>
        <taxon>Bacteria</taxon>
        <taxon>Bacillati</taxon>
        <taxon>Actinomycetota</taxon>
        <taxon>Actinomycetes</taxon>
        <taxon>Glycomycetales</taxon>
        <taxon>Glycomycetaceae</taxon>
        <taxon>Glycomyces</taxon>
    </lineage>
</organism>
<reference evidence="9" key="1">
    <citation type="submission" date="2022-12" db="EMBL/GenBank/DDBJ databases">
        <title>Gycomyces niveus sp.nov., a novel actinomycete isolated from soil in Shouguang.</title>
        <authorList>
            <person name="Yang X."/>
        </authorList>
    </citation>
    <scope>NUCLEOTIDE SEQUENCE</scope>
    <source>
        <strain evidence="9">DSM 44724</strain>
    </source>
</reference>
<protein>
    <submittedName>
        <fullName evidence="9">S8 family peptidase</fullName>
    </submittedName>
    <submittedName>
        <fullName evidence="10">Subtilisin family serine protease</fullName>
    </submittedName>
</protein>
<feature type="domain" description="Peptidase S8/S53" evidence="8">
    <location>
        <begin position="167"/>
        <end position="387"/>
    </location>
</feature>
<feature type="active site" description="Charge relay system" evidence="5">
    <location>
        <position position="202"/>
    </location>
</feature>
<dbReference type="PROSITE" id="PS00137">
    <property type="entry name" value="SUBTILASE_HIS"/>
    <property type="match status" value="1"/>
</dbReference>
<dbReference type="InterPro" id="IPR037045">
    <property type="entry name" value="S8pro/Inhibitor_I9_sf"/>
</dbReference>
<dbReference type="InterPro" id="IPR023827">
    <property type="entry name" value="Peptidase_S8_Asp-AS"/>
</dbReference>
<evidence type="ECO:0000256" key="1">
    <source>
        <dbReference type="ARBA" id="ARBA00011073"/>
    </source>
</evidence>
<dbReference type="InterPro" id="IPR022398">
    <property type="entry name" value="Peptidase_S8_His-AS"/>
</dbReference>
<reference evidence="10 12" key="2">
    <citation type="submission" date="2023-07" db="EMBL/GenBank/DDBJ databases">
        <title>Sequencing the genomes of 1000 actinobacteria strains.</title>
        <authorList>
            <person name="Klenk H.-P."/>
        </authorList>
    </citation>
    <scope>NUCLEOTIDE SEQUENCE [LARGE SCALE GENOMIC DNA]</scope>
    <source>
        <strain evidence="10 12">DSM 44724</strain>
    </source>
</reference>
<dbReference type="InterPro" id="IPR023828">
    <property type="entry name" value="Peptidase_S8_Ser-AS"/>
</dbReference>
<keyword evidence="4 5" id="KW-0720">Serine protease</keyword>
<dbReference type="EMBL" id="JAPZVQ010000005">
    <property type="protein sequence ID" value="MDA1385656.1"/>
    <property type="molecule type" value="Genomic_DNA"/>
</dbReference>
<dbReference type="Proteomes" id="UP001145799">
    <property type="component" value="Unassembled WGS sequence"/>
</dbReference>
<feature type="active site" description="Charge relay system" evidence="5">
    <location>
        <position position="169"/>
    </location>
</feature>
<name>A0A9X3PHN6_9ACTN</name>
<evidence type="ECO:0000313" key="10">
    <source>
        <dbReference type="EMBL" id="MDR7339506.1"/>
    </source>
</evidence>
<dbReference type="CDD" id="cd04077">
    <property type="entry name" value="Peptidases_S8_PCSK9_ProteinaseK_like"/>
    <property type="match status" value="1"/>
</dbReference>
<evidence type="ECO:0000313" key="12">
    <source>
        <dbReference type="Proteomes" id="UP001183604"/>
    </source>
</evidence>
<comment type="similarity">
    <text evidence="1 5 6">Belongs to the peptidase S8 family.</text>
</comment>
<evidence type="ECO:0000256" key="3">
    <source>
        <dbReference type="ARBA" id="ARBA00022801"/>
    </source>
</evidence>
<dbReference type="InterPro" id="IPR000209">
    <property type="entry name" value="Peptidase_S8/S53_dom"/>
</dbReference>
<dbReference type="PRINTS" id="PR00723">
    <property type="entry name" value="SUBTILISIN"/>
</dbReference>
<dbReference type="PROSITE" id="PS51892">
    <property type="entry name" value="SUBTILASE"/>
    <property type="match status" value="1"/>
</dbReference>
<evidence type="ECO:0000256" key="4">
    <source>
        <dbReference type="ARBA" id="ARBA00022825"/>
    </source>
</evidence>
<dbReference type="PANTHER" id="PTHR43806:SF11">
    <property type="entry name" value="CEREVISIN-RELATED"/>
    <property type="match status" value="1"/>
</dbReference>
<keyword evidence="3 5" id="KW-0378">Hydrolase</keyword>
<dbReference type="SUPFAM" id="SSF54897">
    <property type="entry name" value="Protease propeptides/inhibitors"/>
    <property type="match status" value="1"/>
</dbReference>
<feature type="signal peptide" evidence="7">
    <location>
        <begin position="1"/>
        <end position="36"/>
    </location>
</feature>
<dbReference type="Proteomes" id="UP001183604">
    <property type="component" value="Unassembled WGS sequence"/>
</dbReference>
<dbReference type="SUPFAM" id="SSF52743">
    <property type="entry name" value="Subtilisin-like"/>
    <property type="match status" value="1"/>
</dbReference>
<evidence type="ECO:0000313" key="11">
    <source>
        <dbReference type="Proteomes" id="UP001145799"/>
    </source>
</evidence>
<evidence type="ECO:0000256" key="2">
    <source>
        <dbReference type="ARBA" id="ARBA00022670"/>
    </source>
</evidence>
<evidence type="ECO:0000259" key="8">
    <source>
        <dbReference type="Pfam" id="PF00082"/>
    </source>
</evidence>
<dbReference type="PANTHER" id="PTHR43806">
    <property type="entry name" value="PEPTIDASE S8"/>
    <property type="match status" value="1"/>
</dbReference>
<dbReference type="RefSeq" id="WP_270122117.1">
    <property type="nucleotide sequence ID" value="NZ_BAAAOM010000004.1"/>
</dbReference>
<dbReference type="PROSITE" id="PS00136">
    <property type="entry name" value="SUBTILASE_ASP"/>
    <property type="match status" value="1"/>
</dbReference>
<dbReference type="Gene3D" id="3.40.50.200">
    <property type="entry name" value="Peptidase S8/S53 domain"/>
    <property type="match status" value="1"/>
</dbReference>
<comment type="caution">
    <text evidence="9">The sequence shown here is derived from an EMBL/GenBank/DDBJ whole genome shotgun (WGS) entry which is preliminary data.</text>
</comment>
<gene>
    <name evidence="10" type="ORF">J2S69_003225</name>
    <name evidence="9" type="ORF">O2L01_11740</name>
</gene>
<dbReference type="InterPro" id="IPR034193">
    <property type="entry name" value="PCSK9_ProteinaseK-like"/>
</dbReference>
<dbReference type="GO" id="GO:0005615">
    <property type="term" value="C:extracellular space"/>
    <property type="evidence" value="ECO:0007669"/>
    <property type="project" value="TreeGrafter"/>
</dbReference>
<keyword evidence="2 5" id="KW-0645">Protease</keyword>
<evidence type="ECO:0000256" key="5">
    <source>
        <dbReference type="PROSITE-ProRule" id="PRU01240"/>
    </source>
</evidence>
<sequence length="409" mass="40990">MSTAGTKRRVRTTVAIGIAAAAAGGSLVAASAFANAAETPAPDASDLIIGADSPDAIAGEYIVVMEDQAAKATGGLDALADDLGVSVDVEDTLGIVDGYVAEMSEAEAVELASDDAVAYVEQNQRAYASEVQADPPSWGLDRVDQDALPLDQSYEYTQSGAGVEAFVLDTGLNTTHQEFEGRVGEGYDFIDDDADPSDCHGHGTHVAGTIGGSTYGLAKDVTIRPVRVLDCEGSGSYAAIIGGIDWVAANAGESAVANMSLGGSFSQALNDAIAAAVESGVTFAIAAGNEGQDACNVSPGSEPSAITVGATDEDDAAASFSNFGECVDILAPGVGITSAWIDGDDASNTISGTSMATPHVAGVAALYLESNPGATPDEVATALTEGALADVIADPNGSPNLLLNTAFLG</sequence>
<accession>A0A9X3PHN6</accession>
<feature type="active site" description="Charge relay system" evidence="5">
    <location>
        <position position="354"/>
    </location>
</feature>
<dbReference type="GO" id="GO:0006508">
    <property type="term" value="P:proteolysis"/>
    <property type="evidence" value="ECO:0007669"/>
    <property type="project" value="UniProtKB-KW"/>
</dbReference>
<proteinExistence type="inferred from homology"/>
<dbReference type="PROSITE" id="PS00138">
    <property type="entry name" value="SUBTILASE_SER"/>
    <property type="match status" value="1"/>
</dbReference>
<dbReference type="Pfam" id="PF00082">
    <property type="entry name" value="Peptidase_S8"/>
    <property type="match status" value="1"/>
</dbReference>
<evidence type="ECO:0000313" key="9">
    <source>
        <dbReference type="EMBL" id="MDA1385656.1"/>
    </source>
</evidence>
<keyword evidence="7" id="KW-0732">Signal</keyword>
<dbReference type="InterPro" id="IPR015500">
    <property type="entry name" value="Peptidase_S8_subtilisin-rel"/>
</dbReference>
<evidence type="ECO:0000256" key="7">
    <source>
        <dbReference type="SAM" id="SignalP"/>
    </source>
</evidence>
<dbReference type="EMBL" id="JAVDYD010000001">
    <property type="protein sequence ID" value="MDR7339506.1"/>
    <property type="molecule type" value="Genomic_DNA"/>
</dbReference>
<dbReference type="GO" id="GO:0004252">
    <property type="term" value="F:serine-type endopeptidase activity"/>
    <property type="evidence" value="ECO:0007669"/>
    <property type="project" value="UniProtKB-UniRule"/>
</dbReference>
<feature type="chain" id="PRO_5040858144" evidence="7">
    <location>
        <begin position="37"/>
        <end position="409"/>
    </location>
</feature>
<dbReference type="InterPro" id="IPR036852">
    <property type="entry name" value="Peptidase_S8/S53_dom_sf"/>
</dbReference>
<dbReference type="InterPro" id="IPR050131">
    <property type="entry name" value="Peptidase_S8_subtilisin-like"/>
</dbReference>